<gene>
    <name evidence="1" type="ORF">BpHYR1_012103</name>
</gene>
<dbReference type="EMBL" id="REGN01004328">
    <property type="protein sequence ID" value="RNA18000.1"/>
    <property type="molecule type" value="Genomic_DNA"/>
</dbReference>
<accession>A0A3M7R316</accession>
<organism evidence="1 2">
    <name type="scientific">Brachionus plicatilis</name>
    <name type="common">Marine rotifer</name>
    <name type="synonym">Brachionus muelleri</name>
    <dbReference type="NCBI Taxonomy" id="10195"/>
    <lineage>
        <taxon>Eukaryota</taxon>
        <taxon>Metazoa</taxon>
        <taxon>Spiralia</taxon>
        <taxon>Gnathifera</taxon>
        <taxon>Rotifera</taxon>
        <taxon>Eurotatoria</taxon>
        <taxon>Monogononta</taxon>
        <taxon>Pseudotrocha</taxon>
        <taxon>Ploima</taxon>
        <taxon>Brachionidae</taxon>
        <taxon>Brachionus</taxon>
    </lineage>
</organism>
<reference evidence="1 2" key="1">
    <citation type="journal article" date="2018" name="Sci. Rep.">
        <title>Genomic signatures of local adaptation to the degree of environmental predictability in rotifers.</title>
        <authorList>
            <person name="Franch-Gras L."/>
            <person name="Hahn C."/>
            <person name="Garcia-Roger E.M."/>
            <person name="Carmona M.J."/>
            <person name="Serra M."/>
            <person name="Gomez A."/>
        </authorList>
    </citation>
    <scope>NUCLEOTIDE SEQUENCE [LARGE SCALE GENOMIC DNA]</scope>
    <source>
        <strain evidence="1">HYR1</strain>
    </source>
</reference>
<evidence type="ECO:0000313" key="2">
    <source>
        <dbReference type="Proteomes" id="UP000276133"/>
    </source>
</evidence>
<dbReference type="Proteomes" id="UP000276133">
    <property type="component" value="Unassembled WGS sequence"/>
</dbReference>
<name>A0A3M7R316_BRAPC</name>
<proteinExistence type="predicted"/>
<keyword evidence="2" id="KW-1185">Reference proteome</keyword>
<evidence type="ECO:0000313" key="1">
    <source>
        <dbReference type="EMBL" id="RNA18000.1"/>
    </source>
</evidence>
<comment type="caution">
    <text evidence="1">The sequence shown here is derived from an EMBL/GenBank/DDBJ whole genome shotgun (WGS) entry which is preliminary data.</text>
</comment>
<dbReference type="AlphaFoldDB" id="A0A3M7R316"/>
<sequence length="166" mass="18712">MITWSCLVDRYEMDEDADEESFSSESRSSDWLLTALVTKPSRHIDEPWPLSFGKLKASVAASESSRNCLARASFSNLIVSVEAAALFCLKYSSFLTIRFWSMSHLRSSQTLANSVGCSSDKMREFSFSRSIWQKKVRLDFVARFAWVLIKGELTRLGSNVSGTLKS</sequence>
<protein>
    <submittedName>
        <fullName evidence="1">Uncharacterized protein</fullName>
    </submittedName>
</protein>